<keyword evidence="4" id="KW-0902">Two-component regulatory system</keyword>
<dbReference type="InterPro" id="IPR004358">
    <property type="entry name" value="Sig_transdc_His_kin-like_C"/>
</dbReference>
<dbReference type="InterPro" id="IPR036890">
    <property type="entry name" value="HATPase_C_sf"/>
</dbReference>
<dbReference type="EMBL" id="CP072748">
    <property type="protein sequence ID" value="QTX10009.1"/>
    <property type="molecule type" value="Genomic_DNA"/>
</dbReference>
<evidence type="ECO:0000256" key="6">
    <source>
        <dbReference type="SAM" id="Phobius"/>
    </source>
</evidence>
<dbReference type="Gene3D" id="3.40.50.2300">
    <property type="match status" value="1"/>
</dbReference>
<keyword evidence="6" id="KW-0812">Transmembrane</keyword>
<evidence type="ECO:0000313" key="9">
    <source>
        <dbReference type="EMBL" id="QTX10009.1"/>
    </source>
</evidence>
<gene>
    <name evidence="9" type="ORF">J1836_015590</name>
</gene>
<feature type="transmembrane region" description="Helical" evidence="6">
    <location>
        <begin position="313"/>
        <end position="331"/>
    </location>
</feature>
<dbReference type="PANTHER" id="PTHR45339:SF5">
    <property type="entry name" value="HISTIDINE KINASE"/>
    <property type="match status" value="1"/>
</dbReference>
<dbReference type="Pfam" id="PF07695">
    <property type="entry name" value="7TMR-DISM_7TM"/>
    <property type="match status" value="1"/>
</dbReference>
<dbReference type="Pfam" id="PF07696">
    <property type="entry name" value="7TMR-DISMED2"/>
    <property type="match status" value="1"/>
</dbReference>
<keyword evidence="6" id="KW-0472">Membrane</keyword>
<feature type="transmembrane region" description="Helical" evidence="6">
    <location>
        <begin position="337"/>
        <end position="358"/>
    </location>
</feature>
<feature type="transmembrane region" description="Helical" evidence="6">
    <location>
        <begin position="282"/>
        <end position="301"/>
    </location>
</feature>
<evidence type="ECO:0000259" key="7">
    <source>
        <dbReference type="PROSITE" id="PS50109"/>
    </source>
</evidence>
<evidence type="ECO:0000259" key="8">
    <source>
        <dbReference type="PROSITE" id="PS50110"/>
    </source>
</evidence>
<accession>A0A8B0SGT1</accession>
<sequence length="762" mass="85023">MLLVWGNSVSAAPVLTLHKQQNTVNLAPYLELLEDPQSTFSIDEIMAMPAEQFKTNTATVPSLGRTRSTWWVKFQLKTDHTQDWFLLLDYPLGGDMQVFQQTAPHPIQLSPVVNRTTPVYQVKPALHEPLTVYIRVTNHQGLLALPLKLVTTEPLLTNTYLQTLIFGMLFAGIMVLGFYNLLLFISLRELSYLSLTVFTFSMSGVFLQESHLFPALFWVYRTDSYFSTTPFLLTVGSAFHYWRYINAGYSRTLEILCHWIPILFLGVIPLAGLVFFAEQLLLTITLILAPIVLFLITQAALNGHHSTRNNYWAALIFATGIIPYLLVKTGWLMYDRLYVYGAQIAVLIALLLLSFAHAQQTHRMREAKERSEVTNKTKDEFLSTMSHELRTPMNAVVGINALLQMTPLNPEQQDYVRKLDASSTHLLRLIDEVLDLSRMQQSAIELRPAPFQLNTLLDELRHMFSVLAEHKGLALHVLPASEDATTLLGDAARLAQVLGNLLGNAIKYTPTGVVTLTTRLENHDTNSLTLCFIITDTGTGIAPEHLPYLFEPFYQVSRQQQHAGSGLGLAISHKLVTRMGGNLHVTSQLGQGSHFYLTLTFPLATTTETPQLGTQETPLTLLQHAHLLLVDDDAISLFVGKRLLETHGIQVVTAANGAEALAQCQQQKFDVILMDVSLPDQSGYEVVRAIRTHTAFHTTPIIALTAHTIPDIHERCLEAGMDDFLGKPFRLEDLLAKIAYWLAMPAASASESCPSPAATQHK</sequence>
<dbReference type="SMART" id="SM00387">
    <property type="entry name" value="HATPase_c"/>
    <property type="match status" value="1"/>
</dbReference>
<dbReference type="Gene3D" id="2.60.40.2380">
    <property type="match status" value="1"/>
</dbReference>
<feature type="transmembrane region" description="Helical" evidence="6">
    <location>
        <begin position="164"/>
        <end position="185"/>
    </location>
</feature>
<evidence type="ECO:0000256" key="2">
    <source>
        <dbReference type="ARBA" id="ARBA00012438"/>
    </source>
</evidence>
<feature type="transmembrane region" description="Helical" evidence="6">
    <location>
        <begin position="192"/>
        <end position="213"/>
    </location>
</feature>
<feature type="transmembrane region" description="Helical" evidence="6">
    <location>
        <begin position="256"/>
        <end position="276"/>
    </location>
</feature>
<dbReference type="SMART" id="SM00388">
    <property type="entry name" value="HisKA"/>
    <property type="match status" value="1"/>
</dbReference>
<feature type="domain" description="Histidine kinase" evidence="7">
    <location>
        <begin position="384"/>
        <end position="603"/>
    </location>
</feature>
<dbReference type="Pfam" id="PF00072">
    <property type="entry name" value="Response_reg"/>
    <property type="match status" value="1"/>
</dbReference>
<dbReference type="InterPro" id="IPR011623">
    <property type="entry name" value="7TMR_DISM_rcpt_extracell_dom1"/>
</dbReference>
<evidence type="ECO:0000256" key="3">
    <source>
        <dbReference type="ARBA" id="ARBA00022553"/>
    </source>
</evidence>
<reference evidence="9" key="1">
    <citation type="submission" date="2021-04" db="EMBL/GenBank/DDBJ databases">
        <title>Complete Genome and methylome analysis of Thiothrix fructosivorans ATCC 49748.</title>
        <authorList>
            <person name="Fomenkov A."/>
            <person name="Sun L."/>
            <person name="Vincze T."/>
            <person name="Grabovich M.Y."/>
            <person name="Roberts R.J."/>
        </authorList>
    </citation>
    <scope>NUCLEOTIDE SEQUENCE</scope>
    <source>
        <strain evidence="9">ATCC 49748</strain>
    </source>
</reference>
<organism evidence="9">
    <name type="scientific">Thiothrix fructosivorans</name>
    <dbReference type="NCBI Taxonomy" id="111770"/>
    <lineage>
        <taxon>Bacteria</taxon>
        <taxon>Pseudomonadati</taxon>
        <taxon>Pseudomonadota</taxon>
        <taxon>Gammaproteobacteria</taxon>
        <taxon>Thiotrichales</taxon>
        <taxon>Thiotrichaceae</taxon>
        <taxon>Thiothrix</taxon>
    </lineage>
</organism>
<dbReference type="SUPFAM" id="SSF52172">
    <property type="entry name" value="CheY-like"/>
    <property type="match status" value="1"/>
</dbReference>
<dbReference type="InterPro" id="IPR001789">
    <property type="entry name" value="Sig_transdc_resp-reg_receiver"/>
</dbReference>
<dbReference type="CDD" id="cd17546">
    <property type="entry name" value="REC_hyHK_CKI1_RcsC-like"/>
    <property type="match status" value="1"/>
</dbReference>
<evidence type="ECO:0000256" key="5">
    <source>
        <dbReference type="PROSITE-ProRule" id="PRU00169"/>
    </source>
</evidence>
<comment type="catalytic activity">
    <reaction evidence="1">
        <text>ATP + protein L-histidine = ADP + protein N-phospho-L-histidine.</text>
        <dbReference type="EC" id="2.7.13.3"/>
    </reaction>
</comment>
<feature type="modified residue" description="4-aspartylphosphate" evidence="5">
    <location>
        <position position="675"/>
    </location>
</feature>
<dbReference type="InterPro" id="IPR005467">
    <property type="entry name" value="His_kinase_dom"/>
</dbReference>
<dbReference type="AlphaFoldDB" id="A0A8B0SGT1"/>
<proteinExistence type="predicted"/>
<dbReference type="GO" id="GO:0000155">
    <property type="term" value="F:phosphorelay sensor kinase activity"/>
    <property type="evidence" value="ECO:0007669"/>
    <property type="project" value="InterPro"/>
</dbReference>
<evidence type="ECO:0000256" key="4">
    <source>
        <dbReference type="ARBA" id="ARBA00023012"/>
    </source>
</evidence>
<dbReference type="InterPro" id="IPR011006">
    <property type="entry name" value="CheY-like_superfamily"/>
</dbReference>
<dbReference type="Gene3D" id="1.10.287.130">
    <property type="match status" value="1"/>
</dbReference>
<keyword evidence="3 5" id="KW-0597">Phosphoprotein</keyword>
<dbReference type="CDD" id="cd00082">
    <property type="entry name" value="HisKA"/>
    <property type="match status" value="1"/>
</dbReference>
<dbReference type="Pfam" id="PF02518">
    <property type="entry name" value="HATPase_c"/>
    <property type="match status" value="1"/>
</dbReference>
<feature type="domain" description="Response regulatory" evidence="8">
    <location>
        <begin position="626"/>
        <end position="742"/>
    </location>
</feature>
<dbReference type="InterPro" id="IPR003594">
    <property type="entry name" value="HATPase_dom"/>
</dbReference>
<keyword evidence="6" id="KW-1133">Transmembrane helix</keyword>
<dbReference type="SUPFAM" id="SSF47384">
    <property type="entry name" value="Homodimeric domain of signal transducing histidine kinase"/>
    <property type="match status" value="1"/>
</dbReference>
<dbReference type="InterPro" id="IPR003661">
    <property type="entry name" value="HisK_dim/P_dom"/>
</dbReference>
<feature type="transmembrane region" description="Helical" evidence="6">
    <location>
        <begin position="225"/>
        <end position="244"/>
    </location>
</feature>
<dbReference type="InterPro" id="IPR036097">
    <property type="entry name" value="HisK_dim/P_sf"/>
</dbReference>
<dbReference type="PROSITE" id="PS50110">
    <property type="entry name" value="RESPONSE_REGULATORY"/>
    <property type="match status" value="1"/>
</dbReference>
<dbReference type="SMART" id="SM00448">
    <property type="entry name" value="REC"/>
    <property type="match status" value="1"/>
</dbReference>
<dbReference type="InterPro" id="IPR011622">
    <property type="entry name" value="7TMR_DISM_rcpt_extracell_dom2"/>
</dbReference>
<name>A0A8B0SGT1_9GAMM</name>
<dbReference type="SUPFAM" id="SSF55874">
    <property type="entry name" value="ATPase domain of HSP90 chaperone/DNA topoisomerase II/histidine kinase"/>
    <property type="match status" value="1"/>
</dbReference>
<dbReference type="PRINTS" id="PR00344">
    <property type="entry name" value="BCTRLSENSOR"/>
</dbReference>
<dbReference type="PROSITE" id="PS50109">
    <property type="entry name" value="HIS_KIN"/>
    <property type="match status" value="1"/>
</dbReference>
<dbReference type="PANTHER" id="PTHR45339">
    <property type="entry name" value="HYBRID SIGNAL TRANSDUCTION HISTIDINE KINASE J"/>
    <property type="match status" value="1"/>
</dbReference>
<protein>
    <recommendedName>
        <fullName evidence="2">histidine kinase</fullName>
        <ecNumber evidence="2">2.7.13.3</ecNumber>
    </recommendedName>
</protein>
<dbReference type="Gene3D" id="3.30.565.10">
    <property type="entry name" value="Histidine kinase-like ATPase, C-terminal domain"/>
    <property type="match status" value="1"/>
</dbReference>
<evidence type="ECO:0000256" key="1">
    <source>
        <dbReference type="ARBA" id="ARBA00000085"/>
    </source>
</evidence>
<dbReference type="FunFam" id="3.30.565.10:FF:000010">
    <property type="entry name" value="Sensor histidine kinase RcsC"/>
    <property type="match status" value="1"/>
</dbReference>
<dbReference type="EC" id="2.7.13.3" evidence="2"/>
<dbReference type="CDD" id="cd16922">
    <property type="entry name" value="HATPase_EvgS-ArcB-TorS-like"/>
    <property type="match status" value="1"/>
</dbReference>
<dbReference type="Pfam" id="PF00512">
    <property type="entry name" value="HisKA"/>
    <property type="match status" value="1"/>
</dbReference>